<gene>
    <name evidence="2" type="ORF">SDC9_54562</name>
</gene>
<keyword evidence="1" id="KW-1133">Transmembrane helix</keyword>
<sequence>MKDFYNMGYELKSLTGLFFMMIILTYGVVSLFIGNKIMPLGLLWEFISLALIISIIQFILYSEKFLSKVSIKIKVVAHYLILLSVLNIFINYFNWTELWGISNSIFFMIYTGYFMLVTINFYAYKKLTGERFNDKLIKYKENL</sequence>
<feature type="transmembrane region" description="Helical" evidence="1">
    <location>
        <begin position="73"/>
        <end position="93"/>
    </location>
</feature>
<comment type="caution">
    <text evidence="2">The sequence shown here is derived from an EMBL/GenBank/DDBJ whole genome shotgun (WGS) entry which is preliminary data.</text>
</comment>
<dbReference type="EMBL" id="VSSQ01001429">
    <property type="protein sequence ID" value="MPM08250.1"/>
    <property type="molecule type" value="Genomic_DNA"/>
</dbReference>
<keyword evidence="1" id="KW-0472">Membrane</keyword>
<evidence type="ECO:0000313" key="2">
    <source>
        <dbReference type="EMBL" id="MPM08250.1"/>
    </source>
</evidence>
<organism evidence="2">
    <name type="scientific">bioreactor metagenome</name>
    <dbReference type="NCBI Taxonomy" id="1076179"/>
    <lineage>
        <taxon>unclassified sequences</taxon>
        <taxon>metagenomes</taxon>
        <taxon>ecological metagenomes</taxon>
    </lineage>
</organism>
<accession>A0A644WWI0</accession>
<dbReference type="AlphaFoldDB" id="A0A644WWI0"/>
<keyword evidence="1" id="KW-0812">Transmembrane</keyword>
<feature type="transmembrane region" description="Helical" evidence="1">
    <location>
        <begin position="105"/>
        <end position="124"/>
    </location>
</feature>
<protein>
    <recommendedName>
        <fullName evidence="3">DUF3021 domain-containing protein</fullName>
    </recommendedName>
</protein>
<evidence type="ECO:0008006" key="3">
    <source>
        <dbReference type="Google" id="ProtNLM"/>
    </source>
</evidence>
<feature type="transmembrane region" description="Helical" evidence="1">
    <location>
        <begin position="40"/>
        <end position="61"/>
    </location>
</feature>
<evidence type="ECO:0000256" key="1">
    <source>
        <dbReference type="SAM" id="Phobius"/>
    </source>
</evidence>
<proteinExistence type="predicted"/>
<reference evidence="2" key="1">
    <citation type="submission" date="2019-08" db="EMBL/GenBank/DDBJ databases">
        <authorList>
            <person name="Kucharzyk K."/>
            <person name="Murdoch R.W."/>
            <person name="Higgins S."/>
            <person name="Loffler F."/>
        </authorList>
    </citation>
    <scope>NUCLEOTIDE SEQUENCE</scope>
</reference>
<feature type="transmembrane region" description="Helical" evidence="1">
    <location>
        <begin position="12"/>
        <end position="34"/>
    </location>
</feature>
<name>A0A644WWI0_9ZZZZ</name>